<name>A0AAW0CE12_9AGAR</name>
<protein>
    <recommendedName>
        <fullName evidence="1">DUF6593 domain-containing protein</fullName>
    </recommendedName>
</protein>
<evidence type="ECO:0000313" key="2">
    <source>
        <dbReference type="EMBL" id="KAK7037977.1"/>
    </source>
</evidence>
<sequence>MLLKFTSQDLFNTALVDVATTQPVFHLSTNVLTAGPSSGKLCRETEISDAAGRVVATIEWMGRVPQKITLFDECVGGLVDLFASNTVQIIPKQISIATRFDTEYFWTATPDSVYLLDYDSNTRMAQLHIRAPALKATHAPISGRGSTYLELSPHPQNLASQVEILVSLLMMDILRRGRFDLPAYSFGPPSRLQQAWARLRPRRNTI</sequence>
<keyword evidence="3" id="KW-1185">Reference proteome</keyword>
<reference evidence="2 3" key="1">
    <citation type="journal article" date="2024" name="J Genomics">
        <title>Draft genome sequencing and assembly of Favolaschia claudopus CIRM-BRFM 2984 isolated from oak limbs.</title>
        <authorList>
            <person name="Navarro D."/>
            <person name="Drula E."/>
            <person name="Chaduli D."/>
            <person name="Cazenave R."/>
            <person name="Ahrendt S."/>
            <person name="Wang J."/>
            <person name="Lipzen A."/>
            <person name="Daum C."/>
            <person name="Barry K."/>
            <person name="Grigoriev I.V."/>
            <person name="Favel A."/>
            <person name="Rosso M.N."/>
            <person name="Martin F."/>
        </authorList>
    </citation>
    <scope>NUCLEOTIDE SEQUENCE [LARGE SCALE GENOMIC DNA]</scope>
    <source>
        <strain evidence="2 3">CIRM-BRFM 2984</strain>
    </source>
</reference>
<evidence type="ECO:0000259" key="1">
    <source>
        <dbReference type="Pfam" id="PF20236"/>
    </source>
</evidence>
<gene>
    <name evidence="2" type="ORF">R3P38DRAFT_2903729</name>
</gene>
<feature type="domain" description="DUF6593" evidence="1">
    <location>
        <begin position="9"/>
        <end position="176"/>
    </location>
</feature>
<proteinExistence type="predicted"/>
<evidence type="ECO:0000313" key="3">
    <source>
        <dbReference type="Proteomes" id="UP001362999"/>
    </source>
</evidence>
<dbReference type="Proteomes" id="UP001362999">
    <property type="component" value="Unassembled WGS sequence"/>
</dbReference>
<dbReference type="Pfam" id="PF20236">
    <property type="entry name" value="DUF6593"/>
    <property type="match status" value="1"/>
</dbReference>
<comment type="caution">
    <text evidence="2">The sequence shown here is derived from an EMBL/GenBank/DDBJ whole genome shotgun (WGS) entry which is preliminary data.</text>
</comment>
<accession>A0AAW0CE12</accession>
<dbReference type="InterPro" id="IPR046528">
    <property type="entry name" value="DUF6593"/>
</dbReference>
<dbReference type="EMBL" id="JAWWNJ010000017">
    <property type="protein sequence ID" value="KAK7037977.1"/>
    <property type="molecule type" value="Genomic_DNA"/>
</dbReference>
<dbReference type="AlphaFoldDB" id="A0AAW0CE12"/>
<organism evidence="2 3">
    <name type="scientific">Favolaschia claudopus</name>
    <dbReference type="NCBI Taxonomy" id="2862362"/>
    <lineage>
        <taxon>Eukaryota</taxon>
        <taxon>Fungi</taxon>
        <taxon>Dikarya</taxon>
        <taxon>Basidiomycota</taxon>
        <taxon>Agaricomycotina</taxon>
        <taxon>Agaricomycetes</taxon>
        <taxon>Agaricomycetidae</taxon>
        <taxon>Agaricales</taxon>
        <taxon>Marasmiineae</taxon>
        <taxon>Mycenaceae</taxon>
        <taxon>Favolaschia</taxon>
    </lineage>
</organism>